<protein>
    <recommendedName>
        <fullName evidence="5">tRNA/rRNA methyltransferase SpoU type domain-containing protein</fullName>
    </recommendedName>
</protein>
<dbReference type="KEGG" id="gtl:EP073_06840"/>
<dbReference type="InterPro" id="IPR029028">
    <property type="entry name" value="Alpha/beta_knot_MTases"/>
</dbReference>
<dbReference type="GO" id="GO:0003723">
    <property type="term" value="F:RNA binding"/>
    <property type="evidence" value="ECO:0007669"/>
    <property type="project" value="InterPro"/>
</dbReference>
<evidence type="ECO:0000313" key="7">
    <source>
        <dbReference type="Proteomes" id="UP000287502"/>
    </source>
</evidence>
<dbReference type="InterPro" id="IPR004384">
    <property type="entry name" value="RNA_MeTrfase_TrmJ/LasT"/>
</dbReference>
<dbReference type="PIRSF" id="PIRSF004808">
    <property type="entry name" value="LasT"/>
    <property type="match status" value="1"/>
</dbReference>
<dbReference type="Proteomes" id="UP000287502">
    <property type="component" value="Chromosome"/>
</dbReference>
<dbReference type="EMBL" id="CP035108">
    <property type="protein sequence ID" value="QAR33125.1"/>
    <property type="molecule type" value="Genomic_DNA"/>
</dbReference>
<dbReference type="InterPro" id="IPR029026">
    <property type="entry name" value="tRNA_m1G_MTases_N"/>
</dbReference>
<evidence type="ECO:0000256" key="1">
    <source>
        <dbReference type="ARBA" id="ARBA00007228"/>
    </source>
</evidence>
<dbReference type="Pfam" id="PF00588">
    <property type="entry name" value="SpoU_methylase"/>
    <property type="match status" value="1"/>
</dbReference>
<dbReference type="RefSeq" id="WP_128466411.1">
    <property type="nucleotide sequence ID" value="NZ_CP035108.1"/>
</dbReference>
<evidence type="ECO:0000313" key="6">
    <source>
        <dbReference type="EMBL" id="QAR33125.1"/>
    </source>
</evidence>
<gene>
    <name evidence="6" type="ORF">EP073_06840</name>
</gene>
<dbReference type="Gene3D" id="3.40.1280.10">
    <property type="match status" value="1"/>
</dbReference>
<dbReference type="InterPro" id="IPR001537">
    <property type="entry name" value="SpoU_MeTrfase"/>
</dbReference>
<keyword evidence="3" id="KW-0808">Transferase</keyword>
<feature type="domain" description="tRNA/rRNA methyltransferase SpoU type" evidence="5">
    <location>
        <begin position="8"/>
        <end position="157"/>
    </location>
</feature>
<accession>A0A3R5YZ87</accession>
<dbReference type="PANTHER" id="PTHR42786:SF2">
    <property type="entry name" value="TRNA (CYTIDINE_URIDINE-2'-O-)-METHYLTRANSFERASE TRMJ"/>
    <property type="match status" value="1"/>
</dbReference>
<sequence length="244" mass="26797">MTDPKERITVLLSETEGAVNLGYVARIMANTGFDRLSFTGALSGRELGASMYAVHASRILDGAVKQGSFTELVSQTDTIIGFSPRNPWNDGLSLPYSALAEAVKTEITAGKTVGLLFGNEARGLSNEHLSACRYRVALPTEDACPSMNLSHAVLAVLWGLRDAMTNTEIKAGKPDFASVEQKQRFKSKLAELLRISGYLNSQNNDVRLREIGLLFDSKEWSEREMNLLTSVTGKLLREIRTLKK</sequence>
<dbReference type="GO" id="GO:0002128">
    <property type="term" value="P:tRNA nucleoside ribose methylation"/>
    <property type="evidence" value="ECO:0007669"/>
    <property type="project" value="TreeGrafter"/>
</dbReference>
<keyword evidence="2" id="KW-0489">Methyltransferase</keyword>
<dbReference type="OrthoDB" id="9806346at2"/>
<organism evidence="6 7">
    <name type="scientific">Geovibrio thiophilus</name>
    <dbReference type="NCBI Taxonomy" id="139438"/>
    <lineage>
        <taxon>Bacteria</taxon>
        <taxon>Pseudomonadati</taxon>
        <taxon>Deferribacterota</taxon>
        <taxon>Deferribacteres</taxon>
        <taxon>Deferribacterales</taxon>
        <taxon>Geovibrionaceae</taxon>
        <taxon>Geovibrio</taxon>
    </lineage>
</organism>
<reference evidence="6 7" key="1">
    <citation type="submission" date="2019-01" db="EMBL/GenBank/DDBJ databases">
        <title>Geovibrio thiophilus DSM 11263, complete genome.</title>
        <authorList>
            <person name="Spring S."/>
            <person name="Bunk B."/>
            <person name="Sproer C."/>
        </authorList>
    </citation>
    <scope>NUCLEOTIDE SEQUENCE [LARGE SCALE GENOMIC DNA]</scope>
    <source>
        <strain evidence="6 7">DSM 11263</strain>
    </source>
</reference>
<dbReference type="CDD" id="cd18093">
    <property type="entry name" value="SpoU-like_TrmJ"/>
    <property type="match status" value="1"/>
</dbReference>
<dbReference type="AlphaFoldDB" id="A0A3R5YZ87"/>
<evidence type="ECO:0000256" key="2">
    <source>
        <dbReference type="ARBA" id="ARBA00022603"/>
    </source>
</evidence>
<dbReference type="SUPFAM" id="SSF75217">
    <property type="entry name" value="alpha/beta knot"/>
    <property type="match status" value="1"/>
</dbReference>
<evidence type="ECO:0000256" key="4">
    <source>
        <dbReference type="ARBA" id="ARBA00022691"/>
    </source>
</evidence>
<evidence type="ECO:0000256" key="3">
    <source>
        <dbReference type="ARBA" id="ARBA00022679"/>
    </source>
</evidence>
<dbReference type="GO" id="GO:0008173">
    <property type="term" value="F:RNA methyltransferase activity"/>
    <property type="evidence" value="ECO:0007669"/>
    <property type="project" value="InterPro"/>
</dbReference>
<proteinExistence type="inferred from homology"/>
<evidence type="ECO:0000259" key="5">
    <source>
        <dbReference type="Pfam" id="PF00588"/>
    </source>
</evidence>
<name>A0A3R5YZ87_9BACT</name>
<dbReference type="GO" id="GO:0005829">
    <property type="term" value="C:cytosol"/>
    <property type="evidence" value="ECO:0007669"/>
    <property type="project" value="TreeGrafter"/>
</dbReference>
<dbReference type="PANTHER" id="PTHR42786">
    <property type="entry name" value="TRNA/RRNA METHYLTRANSFERASE"/>
    <property type="match status" value="1"/>
</dbReference>
<comment type="similarity">
    <text evidence="1">Belongs to the class IV-like SAM-binding methyltransferase superfamily. RNA methyltransferase TrmH family.</text>
</comment>
<keyword evidence="4" id="KW-0949">S-adenosyl-L-methionine</keyword>
<keyword evidence="7" id="KW-1185">Reference proteome</keyword>